<protein>
    <submittedName>
        <fullName evidence="1">Aspartyl-phosphate phosphatase Spo0E family protein</fullName>
    </submittedName>
</protein>
<sequence>MHFSSKEQMRFLIRIQKKRELMCILGEVYGLNATETIKCSQELDALLNEYYHLFQAPTNKKKSSLPLKSVSNIFSKQQHLLLTAK</sequence>
<organism evidence="1 2">
    <name type="scientific">Lederbergia graminis</name>
    <dbReference type="NCBI Taxonomy" id="735518"/>
    <lineage>
        <taxon>Bacteria</taxon>
        <taxon>Bacillati</taxon>
        <taxon>Bacillota</taxon>
        <taxon>Bacilli</taxon>
        <taxon>Bacillales</taxon>
        <taxon>Bacillaceae</taxon>
        <taxon>Lederbergia</taxon>
    </lineage>
</organism>
<proteinExistence type="predicted"/>
<dbReference type="SUPFAM" id="SSF140500">
    <property type="entry name" value="BAS1536-like"/>
    <property type="match status" value="1"/>
</dbReference>
<dbReference type="Pfam" id="PF09388">
    <property type="entry name" value="SpoOE-like"/>
    <property type="match status" value="1"/>
</dbReference>
<evidence type="ECO:0000313" key="1">
    <source>
        <dbReference type="EMBL" id="MFC5463940.1"/>
    </source>
</evidence>
<dbReference type="Gene3D" id="4.10.280.10">
    <property type="entry name" value="Helix-loop-helix DNA-binding domain"/>
    <property type="match status" value="1"/>
</dbReference>
<dbReference type="InterPro" id="IPR037208">
    <property type="entry name" value="Spo0E-like_sf"/>
</dbReference>
<dbReference type="EMBL" id="JBHSMC010000001">
    <property type="protein sequence ID" value="MFC5463940.1"/>
    <property type="molecule type" value="Genomic_DNA"/>
</dbReference>
<dbReference type="InterPro" id="IPR053028">
    <property type="entry name" value="Spo0E-like_phosphatase"/>
</dbReference>
<dbReference type="PANTHER" id="PTHR41263:SF1">
    <property type="entry name" value="ASPARTYL-PHOSPHATE PHOSPHATASE YISI"/>
    <property type="match status" value="1"/>
</dbReference>
<accession>A0ABW0LDI3</accession>
<name>A0ABW0LDI3_9BACI</name>
<keyword evidence="2" id="KW-1185">Reference proteome</keyword>
<comment type="caution">
    <text evidence="1">The sequence shown here is derived from an EMBL/GenBank/DDBJ whole genome shotgun (WGS) entry which is preliminary data.</text>
</comment>
<reference evidence="2" key="1">
    <citation type="journal article" date="2019" name="Int. J. Syst. Evol. Microbiol.">
        <title>The Global Catalogue of Microorganisms (GCM) 10K type strain sequencing project: providing services to taxonomists for standard genome sequencing and annotation.</title>
        <authorList>
            <consortium name="The Broad Institute Genomics Platform"/>
            <consortium name="The Broad Institute Genome Sequencing Center for Infectious Disease"/>
            <person name="Wu L."/>
            <person name="Ma J."/>
        </authorList>
    </citation>
    <scope>NUCLEOTIDE SEQUENCE [LARGE SCALE GENOMIC DNA]</scope>
    <source>
        <strain evidence="2">CGMCC 1.12237</strain>
    </source>
</reference>
<dbReference type="RefSeq" id="WP_144922272.1">
    <property type="nucleotide sequence ID" value="NZ_JBHSMC010000001.1"/>
</dbReference>
<evidence type="ECO:0000313" key="2">
    <source>
        <dbReference type="Proteomes" id="UP001596147"/>
    </source>
</evidence>
<dbReference type="InterPro" id="IPR036638">
    <property type="entry name" value="HLH_DNA-bd_sf"/>
</dbReference>
<dbReference type="InterPro" id="IPR018540">
    <property type="entry name" value="Spo0E-like"/>
</dbReference>
<dbReference type="PANTHER" id="PTHR41263">
    <property type="entry name" value="ASPARTYL-PHOSPHATE PHOSPHATASE YISI"/>
    <property type="match status" value="1"/>
</dbReference>
<dbReference type="Proteomes" id="UP001596147">
    <property type="component" value="Unassembled WGS sequence"/>
</dbReference>
<gene>
    <name evidence="1" type="ORF">ACFPM4_04100</name>
</gene>